<dbReference type="CDD" id="cd03388">
    <property type="entry name" value="PAP2_SPPase1"/>
    <property type="match status" value="1"/>
</dbReference>
<feature type="domain" description="Phosphatidic acid phosphatase type 2/haloperoxidase" evidence="9">
    <location>
        <begin position="91"/>
        <end position="204"/>
    </location>
</feature>
<evidence type="ECO:0000313" key="11">
    <source>
        <dbReference type="Proteomes" id="UP001431783"/>
    </source>
</evidence>
<keyword evidence="6 8" id="KW-0472">Membrane</keyword>
<dbReference type="GO" id="GO:0042392">
    <property type="term" value="F:sphingosine-1-phosphate phosphatase activity"/>
    <property type="evidence" value="ECO:0007669"/>
    <property type="project" value="TreeGrafter"/>
</dbReference>
<evidence type="ECO:0000259" key="9">
    <source>
        <dbReference type="SMART" id="SM00014"/>
    </source>
</evidence>
<evidence type="ECO:0000256" key="2">
    <source>
        <dbReference type="ARBA" id="ARBA00022692"/>
    </source>
</evidence>
<feature type="transmembrane region" description="Helical" evidence="8">
    <location>
        <begin position="57"/>
        <end position="83"/>
    </location>
</feature>
<dbReference type="GO" id="GO:0005789">
    <property type="term" value="C:endoplasmic reticulum membrane"/>
    <property type="evidence" value="ECO:0007669"/>
    <property type="project" value="UniProtKB-SubCell"/>
</dbReference>
<comment type="similarity">
    <text evidence="7">Belongs to the type 2 lipid phosphate phosphatase family.</text>
</comment>
<dbReference type="InterPro" id="IPR000326">
    <property type="entry name" value="PAP2/HPO"/>
</dbReference>
<accession>A0AAW1USF2</accession>
<name>A0AAW1USF2_9CUCU</name>
<dbReference type="EMBL" id="JARQZJ010000098">
    <property type="protein sequence ID" value="KAK9886069.1"/>
    <property type="molecule type" value="Genomic_DNA"/>
</dbReference>
<evidence type="ECO:0000256" key="3">
    <source>
        <dbReference type="ARBA" id="ARBA00022801"/>
    </source>
</evidence>
<evidence type="ECO:0000256" key="4">
    <source>
        <dbReference type="ARBA" id="ARBA00022824"/>
    </source>
</evidence>
<dbReference type="Pfam" id="PF01569">
    <property type="entry name" value="PAP2"/>
    <property type="match status" value="1"/>
</dbReference>
<comment type="subcellular location">
    <subcellularLocation>
        <location evidence="1">Endoplasmic reticulum membrane</location>
        <topology evidence="1">Multi-pass membrane protein</topology>
    </subcellularLocation>
</comment>
<feature type="transmembrane region" description="Helical" evidence="8">
    <location>
        <begin position="219"/>
        <end position="236"/>
    </location>
</feature>
<dbReference type="InterPro" id="IPR036938">
    <property type="entry name" value="PAP2/HPO_sf"/>
</dbReference>
<dbReference type="Gene3D" id="1.20.144.10">
    <property type="entry name" value="Phosphatidic acid phosphatase type 2/haloperoxidase"/>
    <property type="match status" value="1"/>
</dbReference>
<gene>
    <name evidence="10" type="ORF">WA026_014853</name>
</gene>
<dbReference type="Proteomes" id="UP001431783">
    <property type="component" value="Unassembled WGS sequence"/>
</dbReference>
<reference evidence="10 11" key="1">
    <citation type="submission" date="2023-03" db="EMBL/GenBank/DDBJ databases">
        <title>Genome insight into feeding habits of ladybird beetles.</title>
        <authorList>
            <person name="Li H.-S."/>
            <person name="Huang Y.-H."/>
            <person name="Pang H."/>
        </authorList>
    </citation>
    <scope>NUCLEOTIDE SEQUENCE [LARGE SCALE GENOMIC DNA]</scope>
    <source>
        <strain evidence="10">SYSU_2023b</strain>
        <tissue evidence="10">Whole body</tissue>
    </source>
</reference>
<dbReference type="GO" id="GO:0006670">
    <property type="term" value="P:sphingosine metabolic process"/>
    <property type="evidence" value="ECO:0007669"/>
    <property type="project" value="TreeGrafter"/>
</dbReference>
<keyword evidence="4" id="KW-0256">Endoplasmic reticulum</keyword>
<organism evidence="10 11">
    <name type="scientific">Henosepilachna vigintioctopunctata</name>
    <dbReference type="NCBI Taxonomy" id="420089"/>
    <lineage>
        <taxon>Eukaryota</taxon>
        <taxon>Metazoa</taxon>
        <taxon>Ecdysozoa</taxon>
        <taxon>Arthropoda</taxon>
        <taxon>Hexapoda</taxon>
        <taxon>Insecta</taxon>
        <taxon>Pterygota</taxon>
        <taxon>Neoptera</taxon>
        <taxon>Endopterygota</taxon>
        <taxon>Coleoptera</taxon>
        <taxon>Polyphaga</taxon>
        <taxon>Cucujiformia</taxon>
        <taxon>Coccinelloidea</taxon>
        <taxon>Coccinellidae</taxon>
        <taxon>Epilachninae</taxon>
        <taxon>Epilachnini</taxon>
        <taxon>Henosepilachna</taxon>
    </lineage>
</organism>
<dbReference type="SUPFAM" id="SSF48317">
    <property type="entry name" value="Acid phosphatase/Vanadium-dependent haloperoxidase"/>
    <property type="match status" value="1"/>
</dbReference>
<protein>
    <recommendedName>
        <fullName evidence="9">Phosphatidic acid phosphatase type 2/haloperoxidase domain-containing protein</fullName>
    </recommendedName>
</protein>
<keyword evidence="11" id="KW-1185">Reference proteome</keyword>
<sequence length="383" mass="43569">MKNLIQQLKSAEQVAAIQSYFGVVNASQVNGISNEFETNRKGDKGHKFKSYVVKNKFWYWLFYIGTALGDEPFYASFIPFWFWNVDGAVGRRVVLVWSVVMYIGQGIKDVVQWPRPGAPVIRLHDKWALEYGMPSTHAMVGVSIPFSVILYTMNRYVYNVPLCFLLALTWCTIICLSRLYLGMHTVLDVIVGLLLTVVLMIPLVPVVDHLDHYLMTNPTSPLILLVSSIVIIVYYPNSGKWTPTRGDTTMVISVCVGILIGSWLNYQTGELSPSELTPPYPIMWPSFLMVGCLILRSFIGYIFIALIKTYGEKLCFSFMCALLRQDEINLKQLAHSLQNKHKTIAELASKYIICSLIGLSITYNLPQLFKFLRIERPTFFTEI</sequence>
<dbReference type="SMART" id="SM00014">
    <property type="entry name" value="acidPPc"/>
    <property type="match status" value="1"/>
</dbReference>
<feature type="transmembrane region" description="Helical" evidence="8">
    <location>
        <begin position="286"/>
        <end position="307"/>
    </location>
</feature>
<dbReference type="AlphaFoldDB" id="A0AAW1USF2"/>
<comment type="caution">
    <text evidence="10">The sequence shown here is derived from an EMBL/GenBank/DDBJ whole genome shotgun (WGS) entry which is preliminary data.</text>
</comment>
<evidence type="ECO:0000256" key="7">
    <source>
        <dbReference type="ARBA" id="ARBA00038324"/>
    </source>
</evidence>
<evidence type="ECO:0000256" key="5">
    <source>
        <dbReference type="ARBA" id="ARBA00022989"/>
    </source>
</evidence>
<proteinExistence type="inferred from homology"/>
<feature type="transmembrane region" description="Helical" evidence="8">
    <location>
        <begin position="186"/>
        <end position="207"/>
    </location>
</feature>
<evidence type="ECO:0000256" key="6">
    <source>
        <dbReference type="ARBA" id="ARBA00023136"/>
    </source>
</evidence>
<feature type="transmembrane region" description="Helical" evidence="8">
    <location>
        <begin position="156"/>
        <end position="179"/>
    </location>
</feature>
<keyword evidence="5 8" id="KW-1133">Transmembrane helix</keyword>
<dbReference type="PANTHER" id="PTHR14969:SF28">
    <property type="entry name" value="DIHYDROSPHINGOSINE 1-PHOSPHATE PHOSPHATASE LCB3-RELATED"/>
    <property type="match status" value="1"/>
</dbReference>
<evidence type="ECO:0000256" key="8">
    <source>
        <dbReference type="SAM" id="Phobius"/>
    </source>
</evidence>
<keyword evidence="3" id="KW-0378">Hydrolase</keyword>
<keyword evidence="2 8" id="KW-0812">Transmembrane</keyword>
<feature type="transmembrane region" description="Helical" evidence="8">
    <location>
        <begin position="248"/>
        <end position="266"/>
    </location>
</feature>
<evidence type="ECO:0000313" key="10">
    <source>
        <dbReference type="EMBL" id="KAK9886069.1"/>
    </source>
</evidence>
<evidence type="ECO:0000256" key="1">
    <source>
        <dbReference type="ARBA" id="ARBA00004477"/>
    </source>
</evidence>
<dbReference type="PANTHER" id="PTHR14969">
    <property type="entry name" value="SPHINGOSINE-1-PHOSPHATE PHOSPHOHYDROLASE"/>
    <property type="match status" value="1"/>
</dbReference>